<feature type="coiled-coil region" evidence="5">
    <location>
        <begin position="279"/>
        <end position="306"/>
    </location>
</feature>
<keyword evidence="5" id="KW-0175">Coiled coil</keyword>
<keyword evidence="3" id="KW-0804">Transcription</keyword>
<proteinExistence type="predicted"/>
<keyword evidence="4" id="KW-0539">Nucleus</keyword>
<evidence type="ECO:0000259" key="6">
    <source>
        <dbReference type="PROSITE" id="PS50888"/>
    </source>
</evidence>
<dbReference type="Proteomes" id="UP000743370">
    <property type="component" value="Unassembled WGS sequence"/>
</dbReference>
<dbReference type="InterPro" id="IPR036638">
    <property type="entry name" value="HLH_DNA-bd_sf"/>
</dbReference>
<reference evidence="7 8" key="1">
    <citation type="submission" date="2020-05" db="EMBL/GenBank/DDBJ databases">
        <title>Vigna angularis (adzuki bean) Var. LongXiaoDou No. 4 denovo assembly.</title>
        <authorList>
            <person name="Xiang H."/>
        </authorList>
    </citation>
    <scope>NUCLEOTIDE SEQUENCE [LARGE SCALE GENOMIC DNA]</scope>
    <source>
        <tissue evidence="7">Leaf</tissue>
    </source>
</reference>
<dbReference type="PANTHER" id="PTHR45959">
    <property type="entry name" value="BHLH TRANSCRIPTION FACTOR"/>
    <property type="match status" value="1"/>
</dbReference>
<evidence type="ECO:0000256" key="5">
    <source>
        <dbReference type="SAM" id="Coils"/>
    </source>
</evidence>
<dbReference type="InterPro" id="IPR052610">
    <property type="entry name" value="bHLH_transcription_regulator"/>
</dbReference>
<dbReference type="SMART" id="SM00353">
    <property type="entry name" value="HLH"/>
    <property type="match status" value="1"/>
</dbReference>
<dbReference type="GO" id="GO:0046983">
    <property type="term" value="F:protein dimerization activity"/>
    <property type="evidence" value="ECO:0007669"/>
    <property type="project" value="InterPro"/>
</dbReference>
<dbReference type="PANTHER" id="PTHR45959:SF34">
    <property type="entry name" value="BASIC HELIX LOOP HELIX (BHLH) DNA-BINDING FAMILY PROTEIN"/>
    <property type="match status" value="1"/>
</dbReference>
<evidence type="ECO:0000256" key="2">
    <source>
        <dbReference type="ARBA" id="ARBA00023015"/>
    </source>
</evidence>
<accession>A0A8T0JLS1</accession>
<protein>
    <submittedName>
        <fullName evidence="7">Transcription factor bHLH25 Basic helix-loop-helix protein</fullName>
    </submittedName>
</protein>
<dbReference type="Pfam" id="PF00010">
    <property type="entry name" value="HLH"/>
    <property type="match status" value="1"/>
</dbReference>
<name>A0A8T0JLS1_PHAAN</name>
<sequence length="415" mass="46676">MGYIFTRAPIDPSMKRVRCPLYKTFPTTSFFSSPNFTTLISSLQSPPSPPLFEFSIQGLYKRRKLKMMEIASTNYLPELEMEYPIFLDQYQMDSFACPLDDFDFESFSGSPESNSSYRLNSETTLNCFPAQSSDQSFTPPRPTKRLKNTFNTFKTCAGDSIPHNVSASPSSQFISFGHFNASPRASQQFHNFHVKPKSENPSSEHMDFTDFVSQGSYQDKTFFSSDNRTNQVGLTTRNPIQAQEHVIAERKRREKLSQRFIALSAVLPGLKKMDKASVLGDAIKYVKQLRERVKNLEEKSAKTTTGSSVLVKRSILFADGENSDSHCANSLPEIEVRVSGKDVLIRTQSDKHSGRAAVILSELEKLQFIVQSSSLLPFGNNNIDVTIIAQMKENYMAAKDLLGRLRKALKQVDGA</sequence>
<dbReference type="Gene3D" id="4.10.280.10">
    <property type="entry name" value="Helix-loop-helix DNA-binding domain"/>
    <property type="match status" value="1"/>
</dbReference>
<gene>
    <name evidence="7" type="ORF">HKW66_Vig0159730</name>
</gene>
<evidence type="ECO:0000256" key="3">
    <source>
        <dbReference type="ARBA" id="ARBA00023163"/>
    </source>
</evidence>
<dbReference type="GO" id="GO:0005634">
    <property type="term" value="C:nucleus"/>
    <property type="evidence" value="ECO:0007669"/>
    <property type="project" value="UniProtKB-SubCell"/>
</dbReference>
<comment type="subcellular location">
    <subcellularLocation>
        <location evidence="1">Nucleus</location>
    </subcellularLocation>
</comment>
<dbReference type="SUPFAM" id="SSF47459">
    <property type="entry name" value="HLH, helix-loop-helix DNA-binding domain"/>
    <property type="match status" value="1"/>
</dbReference>
<comment type="caution">
    <text evidence="7">The sequence shown here is derived from an EMBL/GenBank/DDBJ whole genome shotgun (WGS) entry which is preliminary data.</text>
</comment>
<evidence type="ECO:0000313" key="8">
    <source>
        <dbReference type="Proteomes" id="UP000743370"/>
    </source>
</evidence>
<feature type="domain" description="BHLH" evidence="6">
    <location>
        <begin position="240"/>
        <end position="289"/>
    </location>
</feature>
<evidence type="ECO:0000256" key="4">
    <source>
        <dbReference type="ARBA" id="ARBA00023242"/>
    </source>
</evidence>
<dbReference type="EMBL" id="JABFOF010000010">
    <property type="protein sequence ID" value="KAG2375873.1"/>
    <property type="molecule type" value="Genomic_DNA"/>
</dbReference>
<dbReference type="PROSITE" id="PS50888">
    <property type="entry name" value="BHLH"/>
    <property type="match status" value="1"/>
</dbReference>
<keyword evidence="2" id="KW-0805">Transcription regulation</keyword>
<organism evidence="7 8">
    <name type="scientific">Phaseolus angularis</name>
    <name type="common">Azuki bean</name>
    <name type="synonym">Vigna angularis</name>
    <dbReference type="NCBI Taxonomy" id="3914"/>
    <lineage>
        <taxon>Eukaryota</taxon>
        <taxon>Viridiplantae</taxon>
        <taxon>Streptophyta</taxon>
        <taxon>Embryophyta</taxon>
        <taxon>Tracheophyta</taxon>
        <taxon>Spermatophyta</taxon>
        <taxon>Magnoliopsida</taxon>
        <taxon>eudicotyledons</taxon>
        <taxon>Gunneridae</taxon>
        <taxon>Pentapetalae</taxon>
        <taxon>rosids</taxon>
        <taxon>fabids</taxon>
        <taxon>Fabales</taxon>
        <taxon>Fabaceae</taxon>
        <taxon>Papilionoideae</taxon>
        <taxon>50 kb inversion clade</taxon>
        <taxon>NPAAA clade</taxon>
        <taxon>indigoferoid/millettioid clade</taxon>
        <taxon>Phaseoleae</taxon>
        <taxon>Vigna</taxon>
    </lineage>
</organism>
<dbReference type="CDD" id="cd11452">
    <property type="entry name" value="bHLH_AtNAI1_like"/>
    <property type="match status" value="1"/>
</dbReference>
<dbReference type="AlphaFoldDB" id="A0A8T0JLS1"/>
<evidence type="ECO:0000313" key="7">
    <source>
        <dbReference type="EMBL" id="KAG2375873.1"/>
    </source>
</evidence>
<dbReference type="KEGG" id="var:108334767"/>
<dbReference type="OrthoDB" id="690068at2759"/>
<dbReference type="InterPro" id="IPR011598">
    <property type="entry name" value="bHLH_dom"/>
</dbReference>
<evidence type="ECO:0000256" key="1">
    <source>
        <dbReference type="ARBA" id="ARBA00004123"/>
    </source>
</evidence>